<keyword evidence="1" id="KW-0539">Nucleus</keyword>
<reference evidence="4" key="1">
    <citation type="journal article" date="2019" name="Environ. Microbiol.">
        <title>Fungal ecological strategies reflected in gene transcription - a case study of two litter decomposers.</title>
        <authorList>
            <person name="Barbi F."/>
            <person name="Kohler A."/>
            <person name="Barry K."/>
            <person name="Baskaran P."/>
            <person name="Daum C."/>
            <person name="Fauchery L."/>
            <person name="Ihrmark K."/>
            <person name="Kuo A."/>
            <person name="LaButti K."/>
            <person name="Lipzen A."/>
            <person name="Morin E."/>
            <person name="Grigoriev I.V."/>
            <person name="Henrissat B."/>
            <person name="Lindahl B."/>
            <person name="Martin F."/>
        </authorList>
    </citation>
    <scope>NUCLEOTIDE SEQUENCE</scope>
    <source>
        <strain evidence="4">JB14</strain>
    </source>
</reference>
<dbReference type="CDD" id="cd12148">
    <property type="entry name" value="fungal_TF_MHR"/>
    <property type="match status" value="1"/>
</dbReference>
<dbReference type="SMART" id="SM00906">
    <property type="entry name" value="Fungal_trans"/>
    <property type="match status" value="1"/>
</dbReference>
<dbReference type="GO" id="GO:0003700">
    <property type="term" value="F:DNA-binding transcription factor activity"/>
    <property type="evidence" value="ECO:0007669"/>
    <property type="project" value="InterPro"/>
</dbReference>
<keyword evidence="5" id="KW-1185">Reference proteome</keyword>
<protein>
    <recommendedName>
        <fullName evidence="3">Xylanolytic transcriptional activator regulatory domain-containing protein</fullName>
    </recommendedName>
</protein>
<dbReference type="AlphaFoldDB" id="A0A6A4HVW2"/>
<dbReference type="GO" id="GO:0006351">
    <property type="term" value="P:DNA-templated transcription"/>
    <property type="evidence" value="ECO:0007669"/>
    <property type="project" value="InterPro"/>
</dbReference>
<accession>A0A6A4HVW2</accession>
<dbReference type="InterPro" id="IPR007219">
    <property type="entry name" value="XnlR_reg_dom"/>
</dbReference>
<gene>
    <name evidence="4" type="ORF">BT96DRAFT_991699</name>
</gene>
<dbReference type="Proteomes" id="UP000799118">
    <property type="component" value="Unassembled WGS sequence"/>
</dbReference>
<evidence type="ECO:0000256" key="2">
    <source>
        <dbReference type="SAM" id="MobiDB-lite"/>
    </source>
</evidence>
<dbReference type="Pfam" id="PF04082">
    <property type="entry name" value="Fungal_trans"/>
    <property type="match status" value="1"/>
</dbReference>
<name>A0A6A4HVW2_9AGAR</name>
<feature type="domain" description="Xylanolytic transcriptional activator regulatory" evidence="3">
    <location>
        <begin position="257"/>
        <end position="313"/>
    </location>
</feature>
<dbReference type="InterPro" id="IPR050987">
    <property type="entry name" value="AtrR-like"/>
</dbReference>
<evidence type="ECO:0000313" key="4">
    <source>
        <dbReference type="EMBL" id="KAE9401870.1"/>
    </source>
</evidence>
<sequence>MELRSILKKLASYIRTLENELAASRNPDLGNDYRLTFSHKSLLKCAGKPVHARQESSEPATSREEYNEADELSEQLKQLHFNHSHERYYGKLSYRLQFIKSAIDTDQPFNQEAVHICKRPLFWEIQPWQFTREPRLEPLIFPPQDLLVELVDLWFAKCNPFFPLLHRPLLEKSIASGLHYHDRDFGETLLAICALASRHSDDPRNCLYESQLSAGFVWMRQVNPVPASFIEAPSLFQLQRLVLYVMFMKGTSTPYPSWVLTGLGIRLLQDSFGNAPSGSLSIMDLAWSVNMGRPRAITSDNYDVEFPVEVDDEYWEQPGELAFKQPPGEPSQLAYWIQMLKLVRILESLQRAVGFVRSWRKPDTGVLAQKQRVLIEIDKALDNWLKAIPENLKWDPHRPDSILFHQSSSLYLMYFSLRIETHRYSITRLGSTFSSSLETCLNAAHSCVHIMEVHRKRESKRLKVEINIEAEMVDVVRCMNQLERFEKRVQVAGQLWDTVLNIISISDLTDAYTNAKETCSTSTEADSHSRLTALPVGPTTTINIDPDLGAASPPSQNWTLEQYLQGYGSSLPDIQVVPTDKSMAPTALASPDLQYPLSFGSNSSSPSSAFDAYFSKLDEPLQPSGTLDGMDTSGEDWVQYMANVDEVLRTLQQS</sequence>
<dbReference type="OrthoDB" id="2852338at2759"/>
<dbReference type="PANTHER" id="PTHR46910:SF38">
    <property type="entry name" value="ZN(2)-C6 FUNGAL-TYPE DOMAIN-CONTAINING PROTEIN"/>
    <property type="match status" value="1"/>
</dbReference>
<evidence type="ECO:0000313" key="5">
    <source>
        <dbReference type="Proteomes" id="UP000799118"/>
    </source>
</evidence>
<evidence type="ECO:0000259" key="3">
    <source>
        <dbReference type="SMART" id="SM00906"/>
    </source>
</evidence>
<dbReference type="GO" id="GO:0003677">
    <property type="term" value="F:DNA binding"/>
    <property type="evidence" value="ECO:0007669"/>
    <property type="project" value="InterPro"/>
</dbReference>
<feature type="region of interest" description="Disordered" evidence="2">
    <location>
        <begin position="48"/>
        <end position="69"/>
    </location>
</feature>
<feature type="compositionally biased region" description="Basic and acidic residues" evidence="2">
    <location>
        <begin position="52"/>
        <end position="66"/>
    </location>
</feature>
<dbReference type="GO" id="GO:0008270">
    <property type="term" value="F:zinc ion binding"/>
    <property type="evidence" value="ECO:0007669"/>
    <property type="project" value="InterPro"/>
</dbReference>
<dbReference type="EMBL" id="ML769441">
    <property type="protein sequence ID" value="KAE9401870.1"/>
    <property type="molecule type" value="Genomic_DNA"/>
</dbReference>
<proteinExistence type="predicted"/>
<organism evidence="4 5">
    <name type="scientific">Gymnopus androsaceus JB14</name>
    <dbReference type="NCBI Taxonomy" id="1447944"/>
    <lineage>
        <taxon>Eukaryota</taxon>
        <taxon>Fungi</taxon>
        <taxon>Dikarya</taxon>
        <taxon>Basidiomycota</taxon>
        <taxon>Agaricomycotina</taxon>
        <taxon>Agaricomycetes</taxon>
        <taxon>Agaricomycetidae</taxon>
        <taxon>Agaricales</taxon>
        <taxon>Marasmiineae</taxon>
        <taxon>Omphalotaceae</taxon>
        <taxon>Gymnopus</taxon>
    </lineage>
</organism>
<dbReference type="PANTHER" id="PTHR46910">
    <property type="entry name" value="TRANSCRIPTION FACTOR PDR1"/>
    <property type="match status" value="1"/>
</dbReference>
<evidence type="ECO:0000256" key="1">
    <source>
        <dbReference type="ARBA" id="ARBA00023242"/>
    </source>
</evidence>